<dbReference type="EMBL" id="CAJPWZ010000367">
    <property type="protein sequence ID" value="CAG2191589.1"/>
    <property type="molecule type" value="Genomic_DNA"/>
</dbReference>
<dbReference type="Pfam" id="PF00386">
    <property type="entry name" value="C1q"/>
    <property type="match status" value="1"/>
</dbReference>
<comment type="subcellular location">
    <subcellularLocation>
        <location evidence="1">Secreted</location>
    </subcellularLocation>
</comment>
<feature type="domain" description="C1q" evidence="13">
    <location>
        <begin position="180"/>
        <end position="335"/>
    </location>
</feature>
<keyword evidence="15" id="KW-1185">Reference proteome</keyword>
<keyword evidence="12" id="KW-0472">Membrane</keyword>
<evidence type="ECO:0000256" key="4">
    <source>
        <dbReference type="ARBA" id="ARBA00022729"/>
    </source>
</evidence>
<proteinExistence type="inferred from homology"/>
<evidence type="ECO:0000256" key="3">
    <source>
        <dbReference type="ARBA" id="ARBA00022702"/>
    </source>
</evidence>
<evidence type="ECO:0000256" key="5">
    <source>
        <dbReference type="ARBA" id="ARBA00023157"/>
    </source>
</evidence>
<feature type="transmembrane region" description="Helical" evidence="12">
    <location>
        <begin position="6"/>
        <end position="32"/>
    </location>
</feature>
<keyword evidence="5" id="KW-1015">Disulfide bond</keyword>
<name>A0A8S3QA92_MYTED</name>
<keyword evidence="12" id="KW-0812">Transmembrane</keyword>
<dbReference type="InterPro" id="IPR001073">
    <property type="entry name" value="C1q_dom"/>
</dbReference>
<dbReference type="InterPro" id="IPR008983">
    <property type="entry name" value="Tumour_necrosis_fac-like_dom"/>
</dbReference>
<keyword evidence="12" id="KW-1133">Transmembrane helix</keyword>
<keyword evidence="2" id="KW-0964">Secreted</keyword>
<dbReference type="GO" id="GO:0005179">
    <property type="term" value="F:hormone activity"/>
    <property type="evidence" value="ECO:0007669"/>
    <property type="project" value="UniProtKB-KW"/>
</dbReference>
<dbReference type="Proteomes" id="UP000683360">
    <property type="component" value="Unassembled WGS sequence"/>
</dbReference>
<dbReference type="PANTHER" id="PTHR24019">
    <property type="entry name" value="ADIPOLIN"/>
    <property type="match status" value="1"/>
</dbReference>
<dbReference type="AlphaFoldDB" id="A0A8S3QA92"/>
<evidence type="ECO:0000313" key="14">
    <source>
        <dbReference type="EMBL" id="CAG2191589.1"/>
    </source>
</evidence>
<evidence type="ECO:0000256" key="10">
    <source>
        <dbReference type="ARBA" id="ARBA00082819"/>
    </source>
</evidence>
<evidence type="ECO:0000256" key="12">
    <source>
        <dbReference type="SAM" id="Phobius"/>
    </source>
</evidence>
<dbReference type="Gene3D" id="1.20.5.320">
    <property type="entry name" value="6-Phosphogluconate Dehydrogenase, domain 3"/>
    <property type="match status" value="1"/>
</dbReference>
<dbReference type="InterPro" id="IPR052136">
    <property type="entry name" value="Adipolin/Erythroferrone-rel"/>
</dbReference>
<dbReference type="PANTHER" id="PTHR24019:SF5">
    <property type="entry name" value="ADIPOLIN"/>
    <property type="match status" value="1"/>
</dbReference>
<gene>
    <name evidence="14" type="ORF">MEDL_6820</name>
</gene>
<dbReference type="PROSITE" id="PS51257">
    <property type="entry name" value="PROKAR_LIPOPROTEIN"/>
    <property type="match status" value="1"/>
</dbReference>
<dbReference type="GO" id="GO:0005615">
    <property type="term" value="C:extracellular space"/>
    <property type="evidence" value="ECO:0007669"/>
    <property type="project" value="TreeGrafter"/>
</dbReference>
<reference evidence="14" key="1">
    <citation type="submission" date="2021-03" db="EMBL/GenBank/DDBJ databases">
        <authorList>
            <person name="Bekaert M."/>
        </authorList>
    </citation>
    <scope>NUCLEOTIDE SEQUENCE</scope>
</reference>
<evidence type="ECO:0000256" key="8">
    <source>
        <dbReference type="ARBA" id="ARBA00070752"/>
    </source>
</evidence>
<feature type="region of interest" description="Disordered" evidence="11">
    <location>
        <begin position="77"/>
        <end position="98"/>
    </location>
</feature>
<comment type="similarity">
    <text evidence="7">Belongs to the adipolin/erythroferrone family.</text>
</comment>
<comment type="caution">
    <text evidence="14">The sequence shown here is derived from an EMBL/GenBank/DDBJ whole genome shotgun (WGS) entry which is preliminary data.</text>
</comment>
<dbReference type="Gene3D" id="2.60.120.40">
    <property type="match status" value="1"/>
</dbReference>
<dbReference type="FunFam" id="2.60.120.40:FF:000012">
    <property type="entry name" value="Adipolin isoform X1"/>
    <property type="match status" value="1"/>
</dbReference>
<evidence type="ECO:0000259" key="13">
    <source>
        <dbReference type="PROSITE" id="PS50871"/>
    </source>
</evidence>
<evidence type="ECO:0000256" key="11">
    <source>
        <dbReference type="SAM" id="MobiDB-lite"/>
    </source>
</evidence>
<keyword evidence="3" id="KW-0372">Hormone</keyword>
<accession>A0A8S3QA92</accession>
<dbReference type="OrthoDB" id="6431870at2759"/>
<evidence type="ECO:0000256" key="6">
    <source>
        <dbReference type="ARBA" id="ARBA00023180"/>
    </source>
</evidence>
<keyword evidence="6" id="KW-0325">Glycoprotein</keyword>
<organism evidence="14 15">
    <name type="scientific">Mytilus edulis</name>
    <name type="common">Blue mussel</name>
    <dbReference type="NCBI Taxonomy" id="6550"/>
    <lineage>
        <taxon>Eukaryota</taxon>
        <taxon>Metazoa</taxon>
        <taxon>Spiralia</taxon>
        <taxon>Lophotrochozoa</taxon>
        <taxon>Mollusca</taxon>
        <taxon>Bivalvia</taxon>
        <taxon>Autobranchia</taxon>
        <taxon>Pteriomorphia</taxon>
        <taxon>Mytilida</taxon>
        <taxon>Mytiloidea</taxon>
        <taxon>Mytilidae</taxon>
        <taxon>Mytilinae</taxon>
        <taxon>Mytilus</taxon>
    </lineage>
</organism>
<evidence type="ECO:0000313" key="15">
    <source>
        <dbReference type="Proteomes" id="UP000683360"/>
    </source>
</evidence>
<protein>
    <recommendedName>
        <fullName evidence="8">Adipolin</fullName>
    </recommendedName>
    <alternativeName>
        <fullName evidence="9">Adipose-derived insulin-sensitizing factor</fullName>
    </alternativeName>
    <alternativeName>
        <fullName evidence="10">Complement C1q tumor necrosis factor-related protein 12</fullName>
    </alternativeName>
</protein>
<evidence type="ECO:0000256" key="7">
    <source>
        <dbReference type="ARBA" id="ARBA00038198"/>
    </source>
</evidence>
<sequence length="335" mass="37383">MRYTTIQLLFMVSISNVTFVIFVTFLTIGCIAKNKNNDYQEQAADSFSNLSANDEELDTVRRKNVNAQDSWFTFVRHSKRPQNNKQPRKRKEKKSKRLACAHGCVPGPAGPRGPPGPPGPAGAVITKEILMQEFKELVREAAERRALELLAEKCPSCTDNLNITSSSIPVSTKNNVFDSVARIAVGFNMRLRRNVAISGRTFMELGAFHQPFAAGSFNRGENFNIKNGRFGAPKSGIYQFSVNLHMRIKRNGRRLKLRKQDNIRAQICIDSLCQKYASLQHISGLESNSKFFTVSFMGFLELTAGQYASVYVDNASRVNIIVQTTSDFSGILVGL</sequence>
<evidence type="ECO:0000256" key="1">
    <source>
        <dbReference type="ARBA" id="ARBA00004613"/>
    </source>
</evidence>
<evidence type="ECO:0000256" key="9">
    <source>
        <dbReference type="ARBA" id="ARBA00081134"/>
    </source>
</evidence>
<dbReference type="SUPFAM" id="SSF49842">
    <property type="entry name" value="TNF-like"/>
    <property type="match status" value="1"/>
</dbReference>
<keyword evidence="4" id="KW-0732">Signal</keyword>
<dbReference type="PROSITE" id="PS50871">
    <property type="entry name" value="C1Q"/>
    <property type="match status" value="1"/>
</dbReference>
<evidence type="ECO:0000256" key="2">
    <source>
        <dbReference type="ARBA" id="ARBA00022525"/>
    </source>
</evidence>